<keyword evidence="2" id="KW-0732">Signal</keyword>
<evidence type="ECO:0000256" key="1">
    <source>
        <dbReference type="PROSITE-ProRule" id="PRU00152"/>
    </source>
</evidence>
<dbReference type="InterPro" id="IPR036392">
    <property type="entry name" value="PLAT/LH2_dom_sf"/>
</dbReference>
<evidence type="ECO:0000256" key="2">
    <source>
        <dbReference type="SAM" id="SignalP"/>
    </source>
</evidence>
<evidence type="ECO:0000313" key="4">
    <source>
        <dbReference type="EMBL" id="AAT12491.1"/>
    </source>
</evidence>
<evidence type="ECO:0000259" key="3">
    <source>
        <dbReference type="PROSITE" id="PS50095"/>
    </source>
</evidence>
<feature type="domain" description="PLAT" evidence="3">
    <location>
        <begin position="34"/>
        <end position="147"/>
    </location>
</feature>
<protein>
    <submittedName>
        <fullName evidence="4">Tuber-specific elicitor-inducible-like protein</fullName>
    </submittedName>
</protein>
<feature type="chain" id="PRO_5004274963" evidence="2">
    <location>
        <begin position="27"/>
        <end position="184"/>
    </location>
</feature>
<sequence length="184" mass="19736">MALKAVLISPFFFLFLAGIITLPAASKQLGEGECLYTIYVQTGDIADAATDAVVSLVISDHPGAGGYDYFERGNLDFFSGQASCLSAPPCWMLLAHDNTGNKPGWFVDHVLVTMAPLANAPVGQHLFRVNQWLARDESPNQLATTRNDCDNDSNIRMSSALQAAMGARNAGVSRRMGGSEPKPM</sequence>
<dbReference type="InterPro" id="IPR001024">
    <property type="entry name" value="PLAT/LH2_dom"/>
</dbReference>
<dbReference type="PROSITE" id="PS50095">
    <property type="entry name" value="PLAT"/>
    <property type="match status" value="1"/>
</dbReference>
<dbReference type="Gene3D" id="2.60.60.20">
    <property type="entry name" value="PLAT/LH2 domain"/>
    <property type="match status" value="1"/>
</dbReference>
<dbReference type="EMBL" id="AY601676">
    <property type="protein sequence ID" value="AAT12491.1"/>
    <property type="molecule type" value="mRNA"/>
</dbReference>
<reference evidence="4" key="1">
    <citation type="submission" date="2004-04" db="EMBL/GenBank/DDBJ databases">
        <title>Survey of tissue-specific cDNAs in Zantedeschia spp. plants.</title>
        <authorList>
            <person name="Rojas P."/>
            <person name="Destefano-Beltran L.J.C."/>
            <person name="Gutierrez A."/>
            <person name="Gidekel M."/>
        </authorList>
    </citation>
    <scope>NUCLEOTIDE SEQUENCE</scope>
</reference>
<organism evidence="4">
    <name type="scientific">Zantedeschia hybrid cultivar</name>
    <dbReference type="NCBI Taxonomy" id="278654"/>
    <lineage>
        <taxon>Eukaryota</taxon>
        <taxon>Viridiplantae</taxon>
        <taxon>Streptophyta</taxon>
        <taxon>Embryophyta</taxon>
        <taxon>Tracheophyta</taxon>
        <taxon>Spermatophyta</taxon>
        <taxon>Magnoliopsida</taxon>
        <taxon>Liliopsida</taxon>
        <taxon>Araceae</taxon>
        <taxon>Philodendroideae</taxon>
        <taxon>Zantedeschieae</taxon>
        <taxon>Zantedeschia</taxon>
    </lineage>
</organism>
<dbReference type="PANTHER" id="PTHR31718:SF0">
    <property type="entry name" value="PLAT DOMAIN-CONTAINING PROTEIN 2"/>
    <property type="match status" value="1"/>
</dbReference>
<name>Q6J4N9_9ARAE</name>
<proteinExistence type="evidence at transcript level"/>
<dbReference type="PANTHER" id="PTHR31718">
    <property type="entry name" value="PLAT DOMAIN-CONTAINING PROTEIN"/>
    <property type="match status" value="1"/>
</dbReference>
<comment type="caution">
    <text evidence="1">Lacks conserved residue(s) required for the propagation of feature annotation.</text>
</comment>
<dbReference type="Pfam" id="PF01477">
    <property type="entry name" value="PLAT"/>
    <property type="match status" value="1"/>
</dbReference>
<feature type="signal peptide" evidence="2">
    <location>
        <begin position="1"/>
        <end position="26"/>
    </location>
</feature>
<accession>Q6J4N9</accession>
<dbReference type="SUPFAM" id="SSF49723">
    <property type="entry name" value="Lipase/lipooxygenase domain (PLAT/LH2 domain)"/>
    <property type="match status" value="1"/>
</dbReference>
<dbReference type="AlphaFoldDB" id="Q6J4N9"/>